<keyword evidence="1" id="KW-0812">Transmembrane</keyword>
<organism evidence="2 3">
    <name type="scientific">Roseimicrobium gellanilyticum</name>
    <dbReference type="NCBI Taxonomy" id="748857"/>
    <lineage>
        <taxon>Bacteria</taxon>
        <taxon>Pseudomonadati</taxon>
        <taxon>Verrucomicrobiota</taxon>
        <taxon>Verrucomicrobiia</taxon>
        <taxon>Verrucomicrobiales</taxon>
        <taxon>Verrucomicrobiaceae</taxon>
        <taxon>Roseimicrobium</taxon>
    </lineage>
</organism>
<feature type="transmembrane region" description="Helical" evidence="1">
    <location>
        <begin position="7"/>
        <end position="30"/>
    </location>
</feature>
<keyword evidence="1" id="KW-1133">Transmembrane helix</keyword>
<evidence type="ECO:0000313" key="2">
    <source>
        <dbReference type="EMBL" id="RBP37331.1"/>
    </source>
</evidence>
<protein>
    <submittedName>
        <fullName evidence="2">Uncharacterized protein</fullName>
    </submittedName>
</protein>
<dbReference type="EMBL" id="QNRR01000014">
    <property type="protein sequence ID" value="RBP37331.1"/>
    <property type="molecule type" value="Genomic_DNA"/>
</dbReference>
<dbReference type="AlphaFoldDB" id="A0A366H7B8"/>
<keyword evidence="1" id="KW-0472">Membrane</keyword>
<proteinExistence type="predicted"/>
<keyword evidence="3" id="KW-1185">Reference proteome</keyword>
<evidence type="ECO:0000256" key="1">
    <source>
        <dbReference type="SAM" id="Phobius"/>
    </source>
</evidence>
<sequence length="176" mass="20409">MNRLRQCIAWIPFKLHWFFVFVSGALVPFLTRNHPDAKQHGEWYPFSNFPMYSTFEPTAYYVYVTDLNDKPVALVPTFGNWGSGVKKAYDQFLKAEVRRLKEQATASGTKYRKRLVEMSGEECRPAGDATLKQLRDTSKAQEEVRKYPGFRLHQVDITLEDGKIVKREKLVGEVRS</sequence>
<comment type="caution">
    <text evidence="2">The sequence shown here is derived from an EMBL/GenBank/DDBJ whole genome shotgun (WGS) entry which is preliminary data.</text>
</comment>
<dbReference type="Proteomes" id="UP000253426">
    <property type="component" value="Unassembled WGS sequence"/>
</dbReference>
<gene>
    <name evidence="2" type="ORF">DES53_11469</name>
</gene>
<reference evidence="2 3" key="1">
    <citation type="submission" date="2018-06" db="EMBL/GenBank/DDBJ databases">
        <title>Genomic Encyclopedia of Type Strains, Phase IV (KMG-IV): sequencing the most valuable type-strain genomes for metagenomic binning, comparative biology and taxonomic classification.</title>
        <authorList>
            <person name="Goeker M."/>
        </authorList>
    </citation>
    <scope>NUCLEOTIDE SEQUENCE [LARGE SCALE GENOMIC DNA]</scope>
    <source>
        <strain evidence="2 3">DSM 25532</strain>
    </source>
</reference>
<accession>A0A366H7B8</accession>
<evidence type="ECO:0000313" key="3">
    <source>
        <dbReference type="Proteomes" id="UP000253426"/>
    </source>
</evidence>
<name>A0A366H7B8_9BACT</name>